<sequence length="100" mass="11266">MSCLSSLTWQNSQLHSNNIFQLIIGQLTKNFFSFHYIFGSTNKKFRNSLAITKHKIPAIQAYKATSSSSFFLRGTDTGTGANEDMILAGFFDGLSRLRFM</sequence>
<keyword evidence="2" id="KW-1185">Reference proteome</keyword>
<dbReference type="AlphaFoldDB" id="A0A5D2F0D6"/>
<dbReference type="Proteomes" id="UP000323506">
    <property type="component" value="Chromosome A10"/>
</dbReference>
<reference evidence="1 2" key="1">
    <citation type="submission" date="2019-06" db="EMBL/GenBank/DDBJ databases">
        <title>WGS assembly of Gossypium darwinii.</title>
        <authorList>
            <person name="Chen Z.J."/>
            <person name="Sreedasyam A."/>
            <person name="Ando A."/>
            <person name="Song Q."/>
            <person name="De L."/>
            <person name="Hulse-Kemp A."/>
            <person name="Ding M."/>
            <person name="Ye W."/>
            <person name="Kirkbride R."/>
            <person name="Jenkins J."/>
            <person name="Plott C."/>
            <person name="Lovell J."/>
            <person name="Lin Y.-M."/>
            <person name="Vaughn R."/>
            <person name="Liu B."/>
            <person name="Li W."/>
            <person name="Simpson S."/>
            <person name="Scheffler B."/>
            <person name="Saski C."/>
            <person name="Grover C."/>
            <person name="Hu G."/>
            <person name="Conover J."/>
            <person name="Carlson J."/>
            <person name="Shu S."/>
            <person name="Boston L."/>
            <person name="Williams M."/>
            <person name="Peterson D."/>
            <person name="Mcgee K."/>
            <person name="Jones D."/>
            <person name="Wendel J."/>
            <person name="Stelly D."/>
            <person name="Grimwood J."/>
            <person name="Schmutz J."/>
        </authorList>
    </citation>
    <scope>NUCLEOTIDE SEQUENCE [LARGE SCALE GENOMIC DNA]</scope>
    <source>
        <strain evidence="1">1808015.09</strain>
    </source>
</reference>
<accession>A0A5D2F0D6</accession>
<evidence type="ECO:0000313" key="2">
    <source>
        <dbReference type="Proteomes" id="UP000323506"/>
    </source>
</evidence>
<organism evidence="1 2">
    <name type="scientific">Gossypium darwinii</name>
    <name type="common">Darwin's cotton</name>
    <name type="synonym">Gossypium barbadense var. darwinii</name>
    <dbReference type="NCBI Taxonomy" id="34276"/>
    <lineage>
        <taxon>Eukaryota</taxon>
        <taxon>Viridiplantae</taxon>
        <taxon>Streptophyta</taxon>
        <taxon>Embryophyta</taxon>
        <taxon>Tracheophyta</taxon>
        <taxon>Spermatophyta</taxon>
        <taxon>Magnoliopsida</taxon>
        <taxon>eudicotyledons</taxon>
        <taxon>Gunneridae</taxon>
        <taxon>Pentapetalae</taxon>
        <taxon>rosids</taxon>
        <taxon>malvids</taxon>
        <taxon>Malvales</taxon>
        <taxon>Malvaceae</taxon>
        <taxon>Malvoideae</taxon>
        <taxon>Gossypium</taxon>
    </lineage>
</organism>
<dbReference type="EMBL" id="CM017697">
    <property type="protein sequence ID" value="TYG99165.1"/>
    <property type="molecule type" value="Genomic_DNA"/>
</dbReference>
<name>A0A5D2F0D6_GOSDA</name>
<evidence type="ECO:0000313" key="1">
    <source>
        <dbReference type="EMBL" id="TYG99165.1"/>
    </source>
</evidence>
<protein>
    <submittedName>
        <fullName evidence="1">Uncharacterized protein</fullName>
    </submittedName>
</protein>
<gene>
    <name evidence="1" type="ORF">ES288_A10G174000v1</name>
</gene>
<proteinExistence type="predicted"/>